<sequence>MSLDNSHVSQQELEQYLWGAATLLRGGVDPGEYKNIIFPLMFFKRISDVYDEEFEEALRESDGDLEYAQFAENHRFIVPDGSHWKDVREITTDVGKAIQNAMREIEKANPDKLEGIFGDGNWTNKDRLNDQTAGGHPTLKDGVCFGPPARLLGDR</sequence>
<evidence type="ECO:0000256" key="5">
    <source>
        <dbReference type="ARBA" id="ARBA00022747"/>
    </source>
</evidence>
<evidence type="ECO:0000256" key="3">
    <source>
        <dbReference type="ARBA" id="ARBA00022679"/>
    </source>
</evidence>
<dbReference type="PANTHER" id="PTHR42933">
    <property type="entry name" value="SLR6095 PROTEIN"/>
    <property type="match status" value="1"/>
</dbReference>
<feature type="domain" description="N6 adenine-specific DNA methyltransferase N-terminal" evidence="7">
    <location>
        <begin position="13"/>
        <end position="131"/>
    </location>
</feature>
<evidence type="ECO:0000256" key="4">
    <source>
        <dbReference type="ARBA" id="ARBA00022691"/>
    </source>
</evidence>
<evidence type="ECO:0000256" key="6">
    <source>
        <dbReference type="ARBA" id="ARBA00047942"/>
    </source>
</evidence>
<dbReference type="GO" id="GO:0009007">
    <property type="term" value="F:site-specific DNA-methyltransferase (adenine-specific) activity"/>
    <property type="evidence" value="ECO:0007669"/>
    <property type="project" value="UniProtKB-EC"/>
</dbReference>
<evidence type="ECO:0000313" key="8">
    <source>
        <dbReference type="EMBL" id="KKH18334.1"/>
    </source>
</evidence>
<organism evidence="8 9">
    <name type="scientific">Methanosarcina mazei</name>
    <name type="common">Methanosarcina frisia</name>
    <dbReference type="NCBI Taxonomy" id="2209"/>
    <lineage>
        <taxon>Archaea</taxon>
        <taxon>Methanobacteriati</taxon>
        <taxon>Methanobacteriota</taxon>
        <taxon>Stenosarchaea group</taxon>
        <taxon>Methanomicrobia</taxon>
        <taxon>Methanosarcinales</taxon>
        <taxon>Methanosarcinaceae</taxon>
        <taxon>Methanosarcina</taxon>
    </lineage>
</organism>
<keyword evidence="3" id="KW-0808">Transferase</keyword>
<evidence type="ECO:0000259" key="7">
    <source>
        <dbReference type="Pfam" id="PF12161"/>
    </source>
</evidence>
<name>A0A0F8N1K4_METMZ</name>
<keyword evidence="5" id="KW-0680">Restriction system</keyword>
<evidence type="ECO:0000256" key="2">
    <source>
        <dbReference type="ARBA" id="ARBA00022603"/>
    </source>
</evidence>
<accession>A0A0F8N1K4</accession>
<dbReference type="InterPro" id="IPR051537">
    <property type="entry name" value="DNA_Adenine_Mtase"/>
</dbReference>
<dbReference type="InterPro" id="IPR029063">
    <property type="entry name" value="SAM-dependent_MTases_sf"/>
</dbReference>
<dbReference type="SUPFAM" id="SSF53335">
    <property type="entry name" value="S-adenosyl-L-methionine-dependent methyltransferases"/>
    <property type="match status" value="1"/>
</dbReference>
<dbReference type="InterPro" id="IPR022749">
    <property type="entry name" value="D12N6_MeTrfase_N"/>
</dbReference>
<evidence type="ECO:0000313" key="9">
    <source>
        <dbReference type="Proteomes" id="UP000034733"/>
    </source>
</evidence>
<dbReference type="PANTHER" id="PTHR42933:SF3">
    <property type="entry name" value="TYPE I RESTRICTION ENZYME MJAVIII METHYLASE SUBUNIT"/>
    <property type="match status" value="1"/>
</dbReference>
<keyword evidence="4" id="KW-0949">S-adenosyl-L-methionine</keyword>
<proteinExistence type="predicted"/>
<dbReference type="GO" id="GO:0032259">
    <property type="term" value="P:methylation"/>
    <property type="evidence" value="ECO:0007669"/>
    <property type="project" value="UniProtKB-KW"/>
</dbReference>
<dbReference type="GO" id="GO:0009307">
    <property type="term" value="P:DNA restriction-modification system"/>
    <property type="evidence" value="ECO:0007669"/>
    <property type="project" value="UniProtKB-KW"/>
</dbReference>
<dbReference type="Proteomes" id="UP000034733">
    <property type="component" value="Unassembled WGS sequence"/>
</dbReference>
<dbReference type="Pfam" id="PF12161">
    <property type="entry name" value="HsdM_N"/>
    <property type="match status" value="1"/>
</dbReference>
<dbReference type="AlphaFoldDB" id="A0A0F8N1K4"/>
<reference evidence="8 9" key="1">
    <citation type="journal article" date="2015" name="ISME J.">
        <title>Genomic and phenotypic differentiation among Methanosarcina mazei populations from Columbia River sediment.</title>
        <authorList>
            <person name="Youngblut N.D."/>
            <person name="Wirth J.S."/>
            <person name="Henriksen J.R."/>
            <person name="Smith M."/>
            <person name="Simon H."/>
            <person name="Metcalf W.W."/>
            <person name="Whitaker R.J."/>
        </authorList>
    </citation>
    <scope>NUCLEOTIDE SEQUENCE [LARGE SCALE GENOMIC DNA]</scope>
    <source>
        <strain evidence="8 9">1.F.A.1B.3</strain>
    </source>
</reference>
<dbReference type="RefSeq" id="WP_048044939.1">
    <property type="nucleotide sequence ID" value="NZ_JJQA01000085.1"/>
</dbReference>
<protein>
    <recommendedName>
        <fullName evidence="1">site-specific DNA-methyltransferase (adenine-specific)</fullName>
        <ecNumber evidence="1">2.1.1.72</ecNumber>
    </recommendedName>
</protein>
<comment type="caution">
    <text evidence="8">The sequence shown here is derived from an EMBL/GenBank/DDBJ whole genome shotgun (WGS) entry which is preliminary data.</text>
</comment>
<dbReference type="EC" id="2.1.1.72" evidence="1"/>
<dbReference type="Gene3D" id="1.20.1260.30">
    <property type="match status" value="1"/>
</dbReference>
<dbReference type="PATRIC" id="fig|2209.79.peg.3925"/>
<keyword evidence="2" id="KW-0489">Methyltransferase</keyword>
<gene>
    <name evidence="8" type="ORF">DU48_18320</name>
</gene>
<dbReference type="InterPro" id="IPR038333">
    <property type="entry name" value="T1MK-like_N_sf"/>
</dbReference>
<dbReference type="EMBL" id="JJQB01000097">
    <property type="protein sequence ID" value="KKH18334.1"/>
    <property type="molecule type" value="Genomic_DNA"/>
</dbReference>
<comment type="catalytic activity">
    <reaction evidence="6">
        <text>a 2'-deoxyadenosine in DNA + S-adenosyl-L-methionine = an N(6)-methyl-2'-deoxyadenosine in DNA + S-adenosyl-L-homocysteine + H(+)</text>
        <dbReference type="Rhea" id="RHEA:15197"/>
        <dbReference type="Rhea" id="RHEA-COMP:12418"/>
        <dbReference type="Rhea" id="RHEA-COMP:12419"/>
        <dbReference type="ChEBI" id="CHEBI:15378"/>
        <dbReference type="ChEBI" id="CHEBI:57856"/>
        <dbReference type="ChEBI" id="CHEBI:59789"/>
        <dbReference type="ChEBI" id="CHEBI:90615"/>
        <dbReference type="ChEBI" id="CHEBI:90616"/>
        <dbReference type="EC" id="2.1.1.72"/>
    </reaction>
</comment>
<evidence type="ECO:0000256" key="1">
    <source>
        <dbReference type="ARBA" id="ARBA00011900"/>
    </source>
</evidence>